<dbReference type="GO" id="GO:0005509">
    <property type="term" value="F:calcium ion binding"/>
    <property type="evidence" value="ECO:0007669"/>
    <property type="project" value="InterPro"/>
</dbReference>
<protein>
    <recommendedName>
        <fullName evidence="3">EF-hand domain-containing protein</fullName>
    </recommendedName>
</protein>
<organism evidence="4 5">
    <name type="scientific">Oncorhynchus tshawytscha</name>
    <name type="common">Chinook salmon</name>
    <name type="synonym">Salmo tshawytscha</name>
    <dbReference type="NCBI Taxonomy" id="74940"/>
    <lineage>
        <taxon>Eukaryota</taxon>
        <taxon>Metazoa</taxon>
        <taxon>Chordata</taxon>
        <taxon>Craniata</taxon>
        <taxon>Vertebrata</taxon>
        <taxon>Euteleostomi</taxon>
        <taxon>Actinopterygii</taxon>
        <taxon>Neopterygii</taxon>
        <taxon>Teleostei</taxon>
        <taxon>Protacanthopterygii</taxon>
        <taxon>Salmoniformes</taxon>
        <taxon>Salmonidae</taxon>
        <taxon>Salmoninae</taxon>
        <taxon>Oncorhynchus</taxon>
    </lineage>
</organism>
<dbReference type="GO" id="GO:0005615">
    <property type="term" value="C:extracellular space"/>
    <property type="evidence" value="ECO:0007669"/>
    <property type="project" value="TreeGrafter"/>
</dbReference>
<dbReference type="InterPro" id="IPR018247">
    <property type="entry name" value="EF_Hand_1_Ca_BS"/>
</dbReference>
<dbReference type="AlphaFoldDB" id="A0AAZ3QC56"/>
<keyword evidence="2" id="KW-0106">Calcium</keyword>
<dbReference type="SMART" id="SM01394">
    <property type="entry name" value="S_100"/>
    <property type="match status" value="1"/>
</dbReference>
<feature type="domain" description="EF-hand" evidence="3">
    <location>
        <begin position="80"/>
        <end position="115"/>
    </location>
</feature>
<dbReference type="InterPro" id="IPR002048">
    <property type="entry name" value="EF_hand_dom"/>
</dbReference>
<dbReference type="InterPro" id="IPR011992">
    <property type="entry name" value="EF-hand-dom_pair"/>
</dbReference>
<accession>A0AAZ3QC56</accession>
<dbReference type="GeneTree" id="ENSGT01120000272025"/>
<dbReference type="InterPro" id="IPR013787">
    <property type="entry name" value="S100_Ca-bd_sub"/>
</dbReference>
<reference evidence="5" key="1">
    <citation type="journal article" date="2018" name="PLoS ONE">
        <title>Chinook salmon (Oncorhynchus tshawytscha) genome and transcriptome.</title>
        <authorList>
            <person name="Christensen K.A."/>
            <person name="Leong J.S."/>
            <person name="Sakhrani D."/>
            <person name="Biagi C.A."/>
            <person name="Minkley D.R."/>
            <person name="Withler R.E."/>
            <person name="Rondeau E.B."/>
            <person name="Koop B.F."/>
            <person name="Devlin R.H."/>
        </authorList>
    </citation>
    <scope>NUCLEOTIDE SEQUENCE [LARGE SCALE GENOMIC DNA]</scope>
</reference>
<evidence type="ECO:0000256" key="2">
    <source>
        <dbReference type="ARBA" id="ARBA00022837"/>
    </source>
</evidence>
<name>A0AAZ3QC56_ONCTS</name>
<evidence type="ECO:0000259" key="3">
    <source>
        <dbReference type="PROSITE" id="PS50222"/>
    </source>
</evidence>
<dbReference type="Gene3D" id="1.10.238.10">
    <property type="entry name" value="EF-hand"/>
    <property type="match status" value="1"/>
</dbReference>
<evidence type="ECO:0000313" key="5">
    <source>
        <dbReference type="Proteomes" id="UP000694402"/>
    </source>
</evidence>
<dbReference type="PANTHER" id="PTHR11639">
    <property type="entry name" value="S100 CALCIUM-BINDING PROTEIN"/>
    <property type="match status" value="1"/>
</dbReference>
<sequence length="129" mass="13645">MTTQGVFNSAGRNGLWQTALTAPCRYGCGSEPVTPVAMESAIQTVVGVYLKSAKGKGSLGDKDFQGLVNKQLGNVMTGTESSSAVKEMRKGLDENQDGKVSFQEYMTLIGYVANTLSEQRTAANNTPAS</sequence>
<dbReference type="PROSITE" id="PS50222">
    <property type="entry name" value="EF_HAND_2"/>
    <property type="match status" value="1"/>
</dbReference>
<reference evidence="4" key="2">
    <citation type="submission" date="2025-08" db="UniProtKB">
        <authorList>
            <consortium name="Ensembl"/>
        </authorList>
    </citation>
    <scope>IDENTIFICATION</scope>
</reference>
<dbReference type="GO" id="GO:0048306">
    <property type="term" value="F:calcium-dependent protein binding"/>
    <property type="evidence" value="ECO:0007669"/>
    <property type="project" value="TreeGrafter"/>
</dbReference>
<evidence type="ECO:0000313" key="4">
    <source>
        <dbReference type="Ensembl" id="ENSOTSP00005126431.1"/>
    </source>
</evidence>
<dbReference type="Ensembl" id="ENSOTST00005175108.1">
    <property type="protein sequence ID" value="ENSOTSP00005126431.1"/>
    <property type="gene ID" value="ENSOTSG00005059562.1"/>
</dbReference>
<evidence type="ECO:0000256" key="1">
    <source>
        <dbReference type="ARBA" id="ARBA00022723"/>
    </source>
</evidence>
<dbReference type="Proteomes" id="UP000694402">
    <property type="component" value="Unassembled WGS sequence"/>
</dbReference>
<gene>
    <name evidence="4" type="primary">LOC121846143</name>
</gene>
<proteinExistence type="predicted"/>
<dbReference type="SUPFAM" id="SSF47473">
    <property type="entry name" value="EF-hand"/>
    <property type="match status" value="1"/>
</dbReference>
<reference evidence="4" key="3">
    <citation type="submission" date="2025-09" db="UniProtKB">
        <authorList>
            <consortium name="Ensembl"/>
        </authorList>
    </citation>
    <scope>IDENTIFICATION</scope>
</reference>
<dbReference type="GO" id="GO:0048471">
    <property type="term" value="C:perinuclear region of cytoplasm"/>
    <property type="evidence" value="ECO:0007669"/>
    <property type="project" value="TreeGrafter"/>
</dbReference>
<keyword evidence="5" id="KW-1185">Reference proteome</keyword>
<dbReference type="PANTHER" id="PTHR11639:SF115">
    <property type="entry name" value="S100 CALCIUM-BINDING PROTEIN U-RELATED"/>
    <property type="match status" value="1"/>
</dbReference>
<keyword evidence="1" id="KW-0479">Metal-binding</keyword>
<dbReference type="PROSITE" id="PS00018">
    <property type="entry name" value="EF_HAND_1"/>
    <property type="match status" value="1"/>
</dbReference>